<evidence type="ECO:0000313" key="2">
    <source>
        <dbReference type="EnsemblPlants" id="AES96063"/>
    </source>
</evidence>
<keyword evidence="3" id="KW-1185">Reference proteome</keyword>
<organism evidence="1 3">
    <name type="scientific">Medicago truncatula</name>
    <name type="common">Barrel medic</name>
    <name type="synonym">Medicago tribuloides</name>
    <dbReference type="NCBI Taxonomy" id="3880"/>
    <lineage>
        <taxon>Eukaryota</taxon>
        <taxon>Viridiplantae</taxon>
        <taxon>Streptophyta</taxon>
        <taxon>Embryophyta</taxon>
        <taxon>Tracheophyta</taxon>
        <taxon>Spermatophyta</taxon>
        <taxon>Magnoliopsida</taxon>
        <taxon>eudicotyledons</taxon>
        <taxon>Gunneridae</taxon>
        <taxon>Pentapetalae</taxon>
        <taxon>rosids</taxon>
        <taxon>fabids</taxon>
        <taxon>Fabales</taxon>
        <taxon>Fabaceae</taxon>
        <taxon>Papilionoideae</taxon>
        <taxon>50 kb inversion clade</taxon>
        <taxon>NPAAA clade</taxon>
        <taxon>Hologalegina</taxon>
        <taxon>IRL clade</taxon>
        <taxon>Trifolieae</taxon>
        <taxon>Medicago</taxon>
    </lineage>
</organism>
<gene>
    <name evidence="1" type="ordered locus">MTR_5g032810</name>
</gene>
<dbReference type="PaxDb" id="3880-AES96063"/>
<protein>
    <submittedName>
        <fullName evidence="1 2">Uncharacterized protein</fullName>
    </submittedName>
</protein>
<sequence>MVVGESHVGVVTSGGFVTVEHYRSLMVESVMDYQGDPLFALIRQAEQRGDLHGIIICDNGPVISHLLLAYDCFLFFRAVSVKRK</sequence>
<evidence type="ECO:0000313" key="3">
    <source>
        <dbReference type="Proteomes" id="UP000002051"/>
    </source>
</evidence>
<dbReference type="AlphaFoldDB" id="G7JXS8"/>
<name>G7JXS8_MEDTR</name>
<dbReference type="HOGENOM" id="CLU_2530904_0_0_1"/>
<reference evidence="1 3" key="2">
    <citation type="journal article" date="2014" name="BMC Genomics">
        <title>An improved genome release (version Mt4.0) for the model legume Medicago truncatula.</title>
        <authorList>
            <person name="Tang H."/>
            <person name="Krishnakumar V."/>
            <person name="Bidwell S."/>
            <person name="Rosen B."/>
            <person name="Chan A."/>
            <person name="Zhou S."/>
            <person name="Gentzbittel L."/>
            <person name="Childs K.L."/>
            <person name="Yandell M."/>
            <person name="Gundlach H."/>
            <person name="Mayer K.F."/>
            <person name="Schwartz D.C."/>
            <person name="Town C.D."/>
        </authorList>
    </citation>
    <scope>GENOME REANNOTATION</scope>
    <source>
        <strain evidence="2 3">cv. Jemalong A17</strain>
    </source>
</reference>
<dbReference type="EnsemblPlants" id="AES96063">
    <property type="protein sequence ID" value="AES96063"/>
    <property type="gene ID" value="MTR_5g032810"/>
</dbReference>
<reference evidence="1 3" key="1">
    <citation type="journal article" date="2011" name="Nature">
        <title>The Medicago genome provides insight into the evolution of rhizobial symbioses.</title>
        <authorList>
            <person name="Young N.D."/>
            <person name="Debelle F."/>
            <person name="Oldroyd G.E."/>
            <person name="Geurts R."/>
            <person name="Cannon S.B."/>
            <person name="Udvardi M.K."/>
            <person name="Benedito V.A."/>
            <person name="Mayer K.F."/>
            <person name="Gouzy J."/>
            <person name="Schoof H."/>
            <person name="Van de Peer Y."/>
            <person name="Proost S."/>
            <person name="Cook D.R."/>
            <person name="Meyers B.C."/>
            <person name="Spannagl M."/>
            <person name="Cheung F."/>
            <person name="De Mita S."/>
            <person name="Krishnakumar V."/>
            <person name="Gundlach H."/>
            <person name="Zhou S."/>
            <person name="Mudge J."/>
            <person name="Bharti A.K."/>
            <person name="Murray J.D."/>
            <person name="Naoumkina M.A."/>
            <person name="Rosen B."/>
            <person name="Silverstein K.A."/>
            <person name="Tang H."/>
            <person name="Rombauts S."/>
            <person name="Zhao P.X."/>
            <person name="Zhou P."/>
            <person name="Barbe V."/>
            <person name="Bardou P."/>
            <person name="Bechner M."/>
            <person name="Bellec A."/>
            <person name="Berger A."/>
            <person name="Berges H."/>
            <person name="Bidwell S."/>
            <person name="Bisseling T."/>
            <person name="Choisne N."/>
            <person name="Couloux A."/>
            <person name="Denny R."/>
            <person name="Deshpande S."/>
            <person name="Dai X."/>
            <person name="Doyle J.J."/>
            <person name="Dudez A.M."/>
            <person name="Farmer A.D."/>
            <person name="Fouteau S."/>
            <person name="Franken C."/>
            <person name="Gibelin C."/>
            <person name="Gish J."/>
            <person name="Goldstein S."/>
            <person name="Gonzalez A.J."/>
            <person name="Green P.J."/>
            <person name="Hallab A."/>
            <person name="Hartog M."/>
            <person name="Hua A."/>
            <person name="Humphray S.J."/>
            <person name="Jeong D.H."/>
            <person name="Jing Y."/>
            <person name="Jocker A."/>
            <person name="Kenton S.M."/>
            <person name="Kim D.J."/>
            <person name="Klee K."/>
            <person name="Lai H."/>
            <person name="Lang C."/>
            <person name="Lin S."/>
            <person name="Macmil S.L."/>
            <person name="Magdelenat G."/>
            <person name="Matthews L."/>
            <person name="McCorrison J."/>
            <person name="Monaghan E.L."/>
            <person name="Mun J.H."/>
            <person name="Najar F.Z."/>
            <person name="Nicholson C."/>
            <person name="Noirot C."/>
            <person name="O'Bleness M."/>
            <person name="Paule C.R."/>
            <person name="Poulain J."/>
            <person name="Prion F."/>
            <person name="Qin B."/>
            <person name="Qu C."/>
            <person name="Retzel E.F."/>
            <person name="Riddle C."/>
            <person name="Sallet E."/>
            <person name="Samain S."/>
            <person name="Samson N."/>
            <person name="Sanders I."/>
            <person name="Saurat O."/>
            <person name="Scarpelli C."/>
            <person name="Schiex T."/>
            <person name="Segurens B."/>
            <person name="Severin A.J."/>
            <person name="Sherrier D.J."/>
            <person name="Shi R."/>
            <person name="Sims S."/>
            <person name="Singer S.R."/>
            <person name="Sinharoy S."/>
            <person name="Sterck L."/>
            <person name="Viollet A."/>
            <person name="Wang B.B."/>
            <person name="Wang K."/>
            <person name="Wang M."/>
            <person name="Wang X."/>
            <person name="Warfsmann J."/>
            <person name="Weissenbach J."/>
            <person name="White D.D."/>
            <person name="White J.D."/>
            <person name="Wiley G.B."/>
            <person name="Wincker P."/>
            <person name="Xing Y."/>
            <person name="Yang L."/>
            <person name="Yao Z."/>
            <person name="Ying F."/>
            <person name="Zhai J."/>
            <person name="Zhou L."/>
            <person name="Zuber A."/>
            <person name="Denarie J."/>
            <person name="Dixon R.A."/>
            <person name="May G.D."/>
            <person name="Schwartz D.C."/>
            <person name="Rogers J."/>
            <person name="Quetier F."/>
            <person name="Town C.D."/>
            <person name="Roe B.A."/>
        </authorList>
    </citation>
    <scope>NUCLEOTIDE SEQUENCE [LARGE SCALE GENOMIC DNA]</scope>
    <source>
        <strain evidence="1">A17</strain>
        <strain evidence="2 3">cv. Jemalong A17</strain>
    </source>
</reference>
<evidence type="ECO:0000313" key="1">
    <source>
        <dbReference type="EMBL" id="AES96063.1"/>
    </source>
</evidence>
<dbReference type="Proteomes" id="UP000002051">
    <property type="component" value="Chromosome 5"/>
</dbReference>
<reference evidence="2" key="3">
    <citation type="submission" date="2015-04" db="UniProtKB">
        <authorList>
            <consortium name="EnsemblPlants"/>
        </authorList>
    </citation>
    <scope>IDENTIFICATION</scope>
    <source>
        <strain evidence="2">cv. Jemalong A17</strain>
    </source>
</reference>
<accession>G7JXS8</accession>
<dbReference type="EMBL" id="CM001221">
    <property type="protein sequence ID" value="AES96063.1"/>
    <property type="molecule type" value="Genomic_DNA"/>
</dbReference>
<proteinExistence type="predicted"/>